<feature type="region of interest" description="Disordered" evidence="1">
    <location>
        <begin position="493"/>
        <end position="563"/>
    </location>
</feature>
<evidence type="ECO:0000313" key="2">
    <source>
        <dbReference type="EMBL" id="KAK4655608.1"/>
    </source>
</evidence>
<dbReference type="PANTHER" id="PTHR31904:SF1">
    <property type="entry name" value="BYPASS OF STOP CODON PROTEIN 5-RELATED"/>
    <property type="match status" value="1"/>
</dbReference>
<sequence length="573" mass="62166">MAATPSSNSASSAHDSHDFPPLTRDLAFPKSDIRVHLKDHYNTKVYTSGSPVKGEVTIVTKRDVHFDSIQIVLIGNTKASFDGMSFPQEITHTFLKMVMPVPESTYPLPKVLETGGTYTIPFNFVIPSQLTINACNHKRLSDQLQDHHVLLPPSMGGGWEKDDMAPRMTRVEYSIKARVLRETVSSTGPRPENTAIKKTRIMEGTRNIQVLPSTPEEPPLNITPKDRLYSMTKSKTLRKSFILSTKLGKITAVAHQPSAAVISSDGNSLVSRPTMRVSLTFDPENPSHIASPPQITGVSGKVTAHTFFSSGTISDFPNLGEQWNTPYVTDRRGQFFTSVSLPPISAVPEVSWTQKMRNQRRDSGYGTESSSSPVVGKDKQKSPVYLTSTVDIPISLPTDKKTFVPTFHGCIASRVYTLSLSLNMAMALEKSKKRSSGGTRVNLTVPLQVAVEQPGAAVAGGLGQELPSFEEAQADEHLRPRVIQVMSEELREEVQRGRDSWMGGGGGGVSSQNTGSSSSNASSGTDGLPGYGDGVVAGQDNEQGQEQEEDRLPGYGEVGGSGRWRRVVVEAPC</sequence>
<evidence type="ECO:0000256" key="1">
    <source>
        <dbReference type="SAM" id="MobiDB-lite"/>
    </source>
</evidence>
<dbReference type="PANTHER" id="PTHR31904">
    <property type="entry name" value="BYPASS OF STOP CODON PROTEIN 5-RELATED"/>
    <property type="match status" value="1"/>
</dbReference>
<keyword evidence="3" id="KW-1185">Reference proteome</keyword>
<dbReference type="EMBL" id="JAFFHA010000005">
    <property type="protein sequence ID" value="KAK4655608.1"/>
    <property type="molecule type" value="Genomic_DNA"/>
</dbReference>
<dbReference type="GeneID" id="87908591"/>
<name>A0ABR0GIR8_9PEZI</name>
<organism evidence="2 3">
    <name type="scientific">Podospora pseudocomata</name>
    <dbReference type="NCBI Taxonomy" id="2093779"/>
    <lineage>
        <taxon>Eukaryota</taxon>
        <taxon>Fungi</taxon>
        <taxon>Dikarya</taxon>
        <taxon>Ascomycota</taxon>
        <taxon>Pezizomycotina</taxon>
        <taxon>Sordariomycetes</taxon>
        <taxon>Sordariomycetidae</taxon>
        <taxon>Sordariales</taxon>
        <taxon>Podosporaceae</taxon>
        <taxon>Podospora</taxon>
    </lineage>
</organism>
<dbReference type="Gene3D" id="2.60.40.640">
    <property type="match status" value="1"/>
</dbReference>
<protein>
    <recommendedName>
        <fullName evidence="4">Arrestin-like N-terminal domain-containing protein</fullName>
    </recommendedName>
</protein>
<dbReference type="InterPro" id="IPR039634">
    <property type="entry name" value="Bul1-like"/>
</dbReference>
<feature type="compositionally biased region" description="Low complexity" evidence="1">
    <location>
        <begin position="510"/>
        <end position="524"/>
    </location>
</feature>
<evidence type="ECO:0000313" key="3">
    <source>
        <dbReference type="Proteomes" id="UP001323405"/>
    </source>
</evidence>
<evidence type="ECO:0008006" key="4">
    <source>
        <dbReference type="Google" id="ProtNLM"/>
    </source>
</evidence>
<proteinExistence type="predicted"/>
<dbReference type="Proteomes" id="UP001323405">
    <property type="component" value="Unassembled WGS sequence"/>
</dbReference>
<dbReference type="RefSeq" id="XP_062744583.1">
    <property type="nucleotide sequence ID" value="XM_062888684.1"/>
</dbReference>
<accession>A0ABR0GIR8</accession>
<gene>
    <name evidence="2" type="ORF">QC762_303880</name>
</gene>
<feature type="region of interest" description="Disordered" evidence="1">
    <location>
        <begin position="355"/>
        <end position="380"/>
    </location>
</feature>
<comment type="caution">
    <text evidence="2">The sequence shown here is derived from an EMBL/GenBank/DDBJ whole genome shotgun (WGS) entry which is preliminary data.</text>
</comment>
<reference evidence="2 3" key="1">
    <citation type="journal article" date="2023" name="bioRxiv">
        <title>High-quality genome assemblies of four members of thePodospora anserinaspecies complex.</title>
        <authorList>
            <person name="Ament-Velasquez S.L."/>
            <person name="Vogan A.A."/>
            <person name="Wallerman O."/>
            <person name="Hartmann F."/>
            <person name="Gautier V."/>
            <person name="Silar P."/>
            <person name="Giraud T."/>
            <person name="Johannesson H."/>
        </authorList>
    </citation>
    <scope>NUCLEOTIDE SEQUENCE [LARGE SCALE GENOMIC DNA]</scope>
    <source>
        <strain evidence="2 3">CBS 415.72m</strain>
    </source>
</reference>
<dbReference type="InterPro" id="IPR014752">
    <property type="entry name" value="Arrestin-like_C"/>
</dbReference>